<feature type="signal peptide" evidence="2">
    <location>
        <begin position="1"/>
        <end position="16"/>
    </location>
</feature>
<feature type="compositionally biased region" description="Low complexity" evidence="1">
    <location>
        <begin position="326"/>
        <end position="337"/>
    </location>
</feature>
<gene>
    <name evidence="3" type="ORF">FJT64_002983</name>
</gene>
<feature type="region of interest" description="Disordered" evidence="1">
    <location>
        <begin position="298"/>
        <end position="346"/>
    </location>
</feature>
<feature type="compositionally biased region" description="Polar residues" evidence="1">
    <location>
        <begin position="307"/>
        <end position="320"/>
    </location>
</feature>
<dbReference type="EMBL" id="VIIS01001102">
    <property type="protein sequence ID" value="KAF0301996.1"/>
    <property type="molecule type" value="Genomic_DNA"/>
</dbReference>
<sequence length="346" mass="38268">MKIVLLVSLVVCGAIAAPVPDDDEVDLVPRRRVITSSRAGPGYAGAAAGGFVDASDILRQIFGSGFPRLLPRIDPNCDTGRFQLSDTVYDMVEQCQRSRSAEQDLKQCILDALPDDAGELEEFLDRDEFTIAGISSSFSIAIIDSQVASDADGYHMRPTFQMPTFTQPRPFFDFSSFKPLFDMKPSDMFPSFPNFGFDANFPTAGYDPETCVKQTFQLPKEQFDRAKSCQFGTESFEECLNEQLGDSEEAKELLEFVGADGMMVVDRRFFSSVSSVNGVVTRKNKIQMTHCKEVEIEEEEPAAGEAGQQTPVVEQAPTQGEKTTPEETPIETTNQQEAYLGEDFEP</sequence>
<evidence type="ECO:0000313" key="4">
    <source>
        <dbReference type="Proteomes" id="UP000440578"/>
    </source>
</evidence>
<accession>A0A6A4W6E9</accession>
<evidence type="ECO:0000256" key="2">
    <source>
        <dbReference type="SAM" id="SignalP"/>
    </source>
</evidence>
<evidence type="ECO:0000256" key="1">
    <source>
        <dbReference type="SAM" id="MobiDB-lite"/>
    </source>
</evidence>
<organism evidence="3 4">
    <name type="scientific">Amphibalanus amphitrite</name>
    <name type="common">Striped barnacle</name>
    <name type="synonym">Balanus amphitrite</name>
    <dbReference type="NCBI Taxonomy" id="1232801"/>
    <lineage>
        <taxon>Eukaryota</taxon>
        <taxon>Metazoa</taxon>
        <taxon>Ecdysozoa</taxon>
        <taxon>Arthropoda</taxon>
        <taxon>Crustacea</taxon>
        <taxon>Multicrustacea</taxon>
        <taxon>Cirripedia</taxon>
        <taxon>Thoracica</taxon>
        <taxon>Thoracicalcarea</taxon>
        <taxon>Balanomorpha</taxon>
        <taxon>Balanoidea</taxon>
        <taxon>Balanidae</taxon>
        <taxon>Amphibalaninae</taxon>
        <taxon>Amphibalanus</taxon>
    </lineage>
</organism>
<proteinExistence type="predicted"/>
<dbReference type="AlphaFoldDB" id="A0A6A4W6E9"/>
<reference evidence="3 4" key="1">
    <citation type="submission" date="2019-07" db="EMBL/GenBank/DDBJ databases">
        <title>Draft genome assembly of a fouling barnacle, Amphibalanus amphitrite (Darwin, 1854): The first reference genome for Thecostraca.</title>
        <authorList>
            <person name="Kim W."/>
        </authorList>
    </citation>
    <scope>NUCLEOTIDE SEQUENCE [LARGE SCALE GENOMIC DNA]</scope>
    <source>
        <strain evidence="3">SNU_AA5</strain>
        <tissue evidence="3">Soma without cirri and trophi</tissue>
    </source>
</reference>
<evidence type="ECO:0000313" key="3">
    <source>
        <dbReference type="EMBL" id="KAF0301995.1"/>
    </source>
</evidence>
<dbReference type="Proteomes" id="UP000440578">
    <property type="component" value="Unassembled WGS sequence"/>
</dbReference>
<keyword evidence="2" id="KW-0732">Signal</keyword>
<dbReference type="OrthoDB" id="6400696at2759"/>
<feature type="chain" id="PRO_5033874032" evidence="2">
    <location>
        <begin position="17"/>
        <end position="346"/>
    </location>
</feature>
<protein>
    <submittedName>
        <fullName evidence="3">Uncharacterized protein</fullName>
    </submittedName>
</protein>
<comment type="caution">
    <text evidence="3">The sequence shown here is derived from an EMBL/GenBank/DDBJ whole genome shotgun (WGS) entry which is preliminary data.</text>
</comment>
<dbReference type="EMBL" id="VIIS01001102">
    <property type="protein sequence ID" value="KAF0301995.1"/>
    <property type="molecule type" value="Genomic_DNA"/>
</dbReference>
<name>A0A6A4W6E9_AMPAM</name>
<keyword evidence="4" id="KW-1185">Reference proteome</keyword>